<dbReference type="PANTHER" id="PTHR12151:SF25">
    <property type="entry name" value="LINALOOL DEHYDRATASE_ISOMERASE DOMAIN-CONTAINING PROTEIN"/>
    <property type="match status" value="1"/>
</dbReference>
<dbReference type="RefSeq" id="WP_066623367.1">
    <property type="nucleotide sequence ID" value="NZ_JBHSYQ010000006.1"/>
</dbReference>
<evidence type="ECO:0000256" key="3">
    <source>
        <dbReference type="SAM" id="SignalP"/>
    </source>
</evidence>
<dbReference type="InterPro" id="IPR013766">
    <property type="entry name" value="Thioredoxin_domain"/>
</dbReference>
<dbReference type="PANTHER" id="PTHR12151">
    <property type="entry name" value="ELECTRON TRANSPORT PROTIN SCO1/SENC FAMILY MEMBER"/>
    <property type="match status" value="1"/>
</dbReference>
<sequence>MKKLLVYAAFGLAIFSACTSEPQERQLPILGPRTPDVKMVEGKPVVDTIYHTIPDFAFLDQDSQWVTPKTVEGKIYVADFFFTSCPSICPKMKSQMLRVYEKFKGNPNVALLSHSIDPRHDTVAVLRDYADRLGVKSDTWHFLTGDRDSIMDLAQKHYFVTAMQDESVPGGFEHTDGFLLIDEQRRIRGHYHGLDEEDVDRLMQDMELLLAEQKNKNGQGKK</sequence>
<comment type="similarity">
    <text evidence="1">Belongs to the SCO1/2 family.</text>
</comment>
<dbReference type="PROSITE" id="PS51257">
    <property type="entry name" value="PROKAR_LIPOPROTEIN"/>
    <property type="match status" value="1"/>
</dbReference>
<dbReference type="CDD" id="cd02968">
    <property type="entry name" value="SCO"/>
    <property type="match status" value="1"/>
</dbReference>
<dbReference type="InterPro" id="IPR003782">
    <property type="entry name" value="SCO1/SenC"/>
</dbReference>
<evidence type="ECO:0000313" key="6">
    <source>
        <dbReference type="Proteomes" id="UP001596405"/>
    </source>
</evidence>
<name>A0ABW2DM56_9BACT</name>
<organism evidence="5 6">
    <name type="scientific">Rufibacter roseus</name>
    <dbReference type="NCBI Taxonomy" id="1567108"/>
    <lineage>
        <taxon>Bacteria</taxon>
        <taxon>Pseudomonadati</taxon>
        <taxon>Bacteroidota</taxon>
        <taxon>Cytophagia</taxon>
        <taxon>Cytophagales</taxon>
        <taxon>Hymenobacteraceae</taxon>
        <taxon>Rufibacter</taxon>
    </lineage>
</organism>
<keyword evidence="2" id="KW-0186">Copper</keyword>
<feature type="domain" description="Thioredoxin" evidence="4">
    <location>
        <begin position="47"/>
        <end position="211"/>
    </location>
</feature>
<dbReference type="PROSITE" id="PS51352">
    <property type="entry name" value="THIOREDOXIN_2"/>
    <property type="match status" value="1"/>
</dbReference>
<gene>
    <name evidence="5" type="ORF">ACFQHR_14180</name>
</gene>
<dbReference type="Gene3D" id="3.40.30.10">
    <property type="entry name" value="Glutaredoxin"/>
    <property type="match status" value="1"/>
</dbReference>
<accession>A0ABW2DM56</accession>
<proteinExistence type="inferred from homology"/>
<feature type="chain" id="PRO_5047265378" evidence="3">
    <location>
        <begin position="20"/>
        <end position="222"/>
    </location>
</feature>
<evidence type="ECO:0000259" key="4">
    <source>
        <dbReference type="PROSITE" id="PS51352"/>
    </source>
</evidence>
<comment type="caution">
    <text evidence="5">The sequence shown here is derived from an EMBL/GenBank/DDBJ whole genome shotgun (WGS) entry which is preliminary data.</text>
</comment>
<dbReference type="InterPro" id="IPR036249">
    <property type="entry name" value="Thioredoxin-like_sf"/>
</dbReference>
<evidence type="ECO:0000313" key="5">
    <source>
        <dbReference type="EMBL" id="MFC6998780.1"/>
    </source>
</evidence>
<keyword evidence="3" id="KW-0732">Signal</keyword>
<feature type="signal peptide" evidence="3">
    <location>
        <begin position="1"/>
        <end position="19"/>
    </location>
</feature>
<protein>
    <submittedName>
        <fullName evidence="5">SCO family protein</fullName>
    </submittedName>
</protein>
<keyword evidence="6" id="KW-1185">Reference proteome</keyword>
<dbReference type="Proteomes" id="UP001596405">
    <property type="component" value="Unassembled WGS sequence"/>
</dbReference>
<reference evidence="6" key="1">
    <citation type="journal article" date="2019" name="Int. J. Syst. Evol. Microbiol.">
        <title>The Global Catalogue of Microorganisms (GCM) 10K type strain sequencing project: providing services to taxonomists for standard genome sequencing and annotation.</title>
        <authorList>
            <consortium name="The Broad Institute Genomics Platform"/>
            <consortium name="The Broad Institute Genome Sequencing Center for Infectious Disease"/>
            <person name="Wu L."/>
            <person name="Ma J."/>
        </authorList>
    </citation>
    <scope>NUCLEOTIDE SEQUENCE [LARGE SCALE GENOMIC DNA]</scope>
    <source>
        <strain evidence="6">CGMCC 4.7393</strain>
    </source>
</reference>
<evidence type="ECO:0000256" key="1">
    <source>
        <dbReference type="ARBA" id="ARBA00010996"/>
    </source>
</evidence>
<dbReference type="SUPFAM" id="SSF52833">
    <property type="entry name" value="Thioredoxin-like"/>
    <property type="match status" value="1"/>
</dbReference>
<dbReference type="EMBL" id="JBHSYQ010000006">
    <property type="protein sequence ID" value="MFC6998780.1"/>
    <property type="molecule type" value="Genomic_DNA"/>
</dbReference>
<dbReference type="Pfam" id="PF02630">
    <property type="entry name" value="SCO1-SenC"/>
    <property type="match status" value="1"/>
</dbReference>
<evidence type="ECO:0000256" key="2">
    <source>
        <dbReference type="ARBA" id="ARBA00023008"/>
    </source>
</evidence>